<feature type="chain" id="PRO_5041269786" evidence="3">
    <location>
        <begin position="21"/>
        <end position="430"/>
    </location>
</feature>
<dbReference type="InterPro" id="IPR051010">
    <property type="entry name" value="BCAA_transport"/>
</dbReference>
<dbReference type="InterPro" id="IPR028082">
    <property type="entry name" value="Peripla_BP_I"/>
</dbReference>
<dbReference type="Pfam" id="PF13458">
    <property type="entry name" value="Peripla_BP_6"/>
    <property type="match status" value="1"/>
</dbReference>
<evidence type="ECO:0000313" key="5">
    <source>
        <dbReference type="EMBL" id="BDG59063.1"/>
    </source>
</evidence>
<feature type="signal peptide" evidence="3">
    <location>
        <begin position="1"/>
        <end position="20"/>
    </location>
</feature>
<dbReference type="AlphaFoldDB" id="A0AA35CIR0"/>
<evidence type="ECO:0000256" key="1">
    <source>
        <dbReference type="ARBA" id="ARBA00010062"/>
    </source>
</evidence>
<comment type="similarity">
    <text evidence="1">Belongs to the leucine-binding protein family.</text>
</comment>
<gene>
    <name evidence="5" type="ORF">caldi_01530</name>
</gene>
<name>A0AA35CIR0_9FIRM</name>
<dbReference type="InterPro" id="IPR028081">
    <property type="entry name" value="Leu-bd"/>
</dbReference>
<evidence type="ECO:0000256" key="2">
    <source>
        <dbReference type="ARBA" id="ARBA00022729"/>
    </source>
</evidence>
<proteinExistence type="inferred from homology"/>
<dbReference type="CDD" id="cd06340">
    <property type="entry name" value="PBP1_ABC_ligand_binding-like"/>
    <property type="match status" value="1"/>
</dbReference>
<evidence type="ECO:0000259" key="4">
    <source>
        <dbReference type="Pfam" id="PF13458"/>
    </source>
</evidence>
<dbReference type="PROSITE" id="PS51257">
    <property type="entry name" value="PROKAR_LIPOPROTEIN"/>
    <property type="match status" value="1"/>
</dbReference>
<dbReference type="KEGG" id="cmic:caldi_01530"/>
<feature type="domain" description="Leucine-binding protein" evidence="4">
    <location>
        <begin position="45"/>
        <end position="397"/>
    </location>
</feature>
<evidence type="ECO:0000256" key="3">
    <source>
        <dbReference type="SAM" id="SignalP"/>
    </source>
</evidence>
<evidence type="ECO:0000313" key="6">
    <source>
        <dbReference type="Proteomes" id="UP001163687"/>
    </source>
</evidence>
<dbReference type="PANTHER" id="PTHR30483">
    <property type="entry name" value="LEUCINE-SPECIFIC-BINDING PROTEIN"/>
    <property type="match status" value="1"/>
</dbReference>
<dbReference type="SUPFAM" id="SSF53822">
    <property type="entry name" value="Periplasmic binding protein-like I"/>
    <property type="match status" value="1"/>
</dbReference>
<dbReference type="Gene3D" id="3.40.50.2300">
    <property type="match status" value="2"/>
</dbReference>
<keyword evidence="6" id="KW-1185">Reference proteome</keyword>
<dbReference type="RefSeq" id="WP_264843180.1">
    <property type="nucleotide sequence ID" value="NZ_AP025628.1"/>
</dbReference>
<protein>
    <submittedName>
        <fullName evidence="5">Amino acid ABC transporter substrate-binding protein</fullName>
    </submittedName>
</protein>
<dbReference type="PANTHER" id="PTHR30483:SF37">
    <property type="entry name" value="ABC TRANSPORTER SUBSTRATE-BINDING PROTEIN"/>
    <property type="match status" value="1"/>
</dbReference>
<keyword evidence="2 3" id="KW-0732">Signal</keyword>
<accession>A0AA35CIR0</accession>
<dbReference type="EMBL" id="AP025628">
    <property type="protein sequence ID" value="BDG59063.1"/>
    <property type="molecule type" value="Genomic_DNA"/>
</dbReference>
<organism evidence="5 6">
    <name type="scientific">Caldinitratiruptor microaerophilus</name>
    <dbReference type="NCBI Taxonomy" id="671077"/>
    <lineage>
        <taxon>Bacteria</taxon>
        <taxon>Bacillati</taxon>
        <taxon>Bacillota</taxon>
        <taxon>Clostridia</taxon>
        <taxon>Eubacteriales</taxon>
        <taxon>Symbiobacteriaceae</taxon>
        <taxon>Caldinitratiruptor</taxon>
    </lineage>
</organism>
<sequence length="430" mass="46397">MKAKFLASVLTGAMFAIALAGCGGQQGGSTAGGSAGGGGAAKVAEVKIGNILPLSGPAAPLGELGKKARELAAEEINAAGGIKSLGGAKLKLIFADSQGKPQVGVAEAERLITQEKVSLLTGTYQSGVAIPVSEVAERYKVPFFAPVPSDDSITQRGFKYLWRLADTSEMRVIAQSQFLDDLNKTQGAGLKTVYLIYENTAWGQGVAKSWKKYLPEKGFQIVGEEAYPQGSSDFTPLANKVKAANPDVVLLTSYVADASLLTNTFAEQKVTPKVFLGTSGGYSDPVYLKNTGENAEYFFDVSSWETDVRRPHVQEINEKFQQKFGVLPSNEAVKAYVAMYVIKDVLERAGSLEADKIRDAFNQTNITEGITQVYAPTIKFDDKGQMISQALVIAQYRKVNGKIERVTVWPEKEARSPEFKPVLFPGWDKK</sequence>
<reference evidence="5" key="1">
    <citation type="submission" date="2022-03" db="EMBL/GenBank/DDBJ databases">
        <title>Complete genome sequence of Caldinitratiruptor microaerophilus.</title>
        <authorList>
            <person name="Mukaiyama R."/>
            <person name="Nishiyama T."/>
            <person name="Ueda K."/>
        </authorList>
    </citation>
    <scope>NUCLEOTIDE SEQUENCE</scope>
    <source>
        <strain evidence="5">JCM 16183</strain>
    </source>
</reference>
<dbReference type="Proteomes" id="UP001163687">
    <property type="component" value="Chromosome"/>
</dbReference>